<evidence type="ECO:0000256" key="6">
    <source>
        <dbReference type="ARBA" id="ARBA00023136"/>
    </source>
</evidence>
<feature type="transmembrane region" description="Helical" evidence="7">
    <location>
        <begin position="256"/>
        <end position="275"/>
    </location>
</feature>
<accession>A0ABW3HLK0</accession>
<keyword evidence="6 7" id="KW-0472">Membrane</keyword>
<keyword evidence="10" id="KW-1185">Reference proteome</keyword>
<evidence type="ECO:0000256" key="5">
    <source>
        <dbReference type="ARBA" id="ARBA00022989"/>
    </source>
</evidence>
<evidence type="ECO:0000256" key="3">
    <source>
        <dbReference type="ARBA" id="ARBA00022475"/>
    </source>
</evidence>
<evidence type="ECO:0000256" key="2">
    <source>
        <dbReference type="ARBA" id="ARBA00022448"/>
    </source>
</evidence>
<comment type="similarity">
    <text evidence="7">Belongs to the binding-protein-dependent transport system permease family.</text>
</comment>
<feature type="transmembrane region" description="Helical" evidence="7">
    <location>
        <begin position="12"/>
        <end position="36"/>
    </location>
</feature>
<keyword evidence="5 7" id="KW-1133">Transmembrane helix</keyword>
<dbReference type="RefSeq" id="WP_377562148.1">
    <property type="nucleotide sequence ID" value="NZ_JBHTJZ010000005.1"/>
</dbReference>
<evidence type="ECO:0000256" key="7">
    <source>
        <dbReference type="RuleBase" id="RU363032"/>
    </source>
</evidence>
<dbReference type="Gene3D" id="1.10.3720.10">
    <property type="entry name" value="MetI-like"/>
    <property type="match status" value="1"/>
</dbReference>
<organism evidence="9 10">
    <name type="scientific">Paenibacillus chungangensis</name>
    <dbReference type="NCBI Taxonomy" id="696535"/>
    <lineage>
        <taxon>Bacteria</taxon>
        <taxon>Bacillati</taxon>
        <taxon>Bacillota</taxon>
        <taxon>Bacilli</taxon>
        <taxon>Bacillales</taxon>
        <taxon>Paenibacillaceae</taxon>
        <taxon>Paenibacillus</taxon>
    </lineage>
</organism>
<reference evidence="10" key="1">
    <citation type="journal article" date="2019" name="Int. J. Syst. Evol. Microbiol.">
        <title>The Global Catalogue of Microorganisms (GCM) 10K type strain sequencing project: providing services to taxonomists for standard genome sequencing and annotation.</title>
        <authorList>
            <consortium name="The Broad Institute Genomics Platform"/>
            <consortium name="The Broad Institute Genome Sequencing Center for Infectious Disease"/>
            <person name="Wu L."/>
            <person name="Ma J."/>
        </authorList>
    </citation>
    <scope>NUCLEOTIDE SEQUENCE [LARGE SCALE GENOMIC DNA]</scope>
    <source>
        <strain evidence="10">CCUG 59129</strain>
    </source>
</reference>
<dbReference type="InterPro" id="IPR000515">
    <property type="entry name" value="MetI-like"/>
</dbReference>
<evidence type="ECO:0000256" key="4">
    <source>
        <dbReference type="ARBA" id="ARBA00022692"/>
    </source>
</evidence>
<feature type="transmembrane region" description="Helical" evidence="7">
    <location>
        <begin position="183"/>
        <end position="205"/>
    </location>
</feature>
<proteinExistence type="inferred from homology"/>
<feature type="transmembrane region" description="Helical" evidence="7">
    <location>
        <begin position="144"/>
        <end position="162"/>
    </location>
</feature>
<feature type="domain" description="ABC transmembrane type-1" evidence="8">
    <location>
        <begin position="75"/>
        <end position="274"/>
    </location>
</feature>
<dbReference type="SUPFAM" id="SSF161098">
    <property type="entry name" value="MetI-like"/>
    <property type="match status" value="1"/>
</dbReference>
<dbReference type="Proteomes" id="UP001596989">
    <property type="component" value="Unassembled WGS sequence"/>
</dbReference>
<comment type="subcellular location">
    <subcellularLocation>
        <location evidence="1 7">Cell membrane</location>
        <topology evidence="1 7">Multi-pass membrane protein</topology>
    </subcellularLocation>
</comment>
<name>A0ABW3HLK0_9BACL</name>
<dbReference type="CDD" id="cd06261">
    <property type="entry name" value="TM_PBP2"/>
    <property type="match status" value="1"/>
</dbReference>
<evidence type="ECO:0000259" key="8">
    <source>
        <dbReference type="PROSITE" id="PS50928"/>
    </source>
</evidence>
<dbReference type="InterPro" id="IPR035906">
    <property type="entry name" value="MetI-like_sf"/>
</dbReference>
<evidence type="ECO:0000256" key="1">
    <source>
        <dbReference type="ARBA" id="ARBA00004651"/>
    </source>
</evidence>
<protein>
    <submittedName>
        <fullName evidence="9">Carbohydrate ABC transporter permease</fullName>
    </submittedName>
</protein>
<sequence>MRLIRTRGEVLFQYVNVLILSIVSLSMLLPFIHIAAKSLSGEAYVLAKDIVLWPKGFHLASYQYVLGNKQFYYSFSNSVFLAVVGTAISMAITLLAAYPLSRKNLPYRRTLMLLFVITMFFSGGIIPTYLVVKEASLLNSLWSLILPVALSPFNLILIRNFFSAIPDALEESARMDGASNWRILSSIYVPLSIPAIATVSMFYAVGYWNSFFQAMMYITERRWMPLQMFLLQLITDEKTADMVVSDVFHEVTPETIRAAAILCAVVPILCVYPFIQKYFVKGVMLGAVKG</sequence>
<keyword evidence="3" id="KW-1003">Cell membrane</keyword>
<keyword evidence="2 7" id="KW-0813">Transport</keyword>
<dbReference type="Pfam" id="PF00528">
    <property type="entry name" value="BPD_transp_1"/>
    <property type="match status" value="1"/>
</dbReference>
<dbReference type="PROSITE" id="PS50928">
    <property type="entry name" value="ABC_TM1"/>
    <property type="match status" value="1"/>
</dbReference>
<dbReference type="EMBL" id="JBHTJZ010000005">
    <property type="protein sequence ID" value="MFD0958383.1"/>
    <property type="molecule type" value="Genomic_DNA"/>
</dbReference>
<evidence type="ECO:0000313" key="9">
    <source>
        <dbReference type="EMBL" id="MFD0958383.1"/>
    </source>
</evidence>
<evidence type="ECO:0000313" key="10">
    <source>
        <dbReference type="Proteomes" id="UP001596989"/>
    </source>
</evidence>
<keyword evidence="4 7" id="KW-0812">Transmembrane</keyword>
<dbReference type="PANTHER" id="PTHR43744:SF9">
    <property type="entry name" value="POLYGALACTURONAN_RHAMNOGALACTURONAN TRANSPORT SYSTEM PERMEASE PROTEIN YTCP"/>
    <property type="match status" value="1"/>
</dbReference>
<feature type="transmembrane region" description="Helical" evidence="7">
    <location>
        <begin position="110"/>
        <end position="132"/>
    </location>
</feature>
<feature type="transmembrane region" description="Helical" evidence="7">
    <location>
        <begin position="79"/>
        <end position="98"/>
    </location>
</feature>
<dbReference type="PANTHER" id="PTHR43744">
    <property type="entry name" value="ABC TRANSPORTER PERMEASE PROTEIN MG189-RELATED-RELATED"/>
    <property type="match status" value="1"/>
</dbReference>
<gene>
    <name evidence="9" type="ORF">ACFQ2I_03195</name>
</gene>
<comment type="caution">
    <text evidence="9">The sequence shown here is derived from an EMBL/GenBank/DDBJ whole genome shotgun (WGS) entry which is preliminary data.</text>
</comment>